<evidence type="ECO:0000313" key="2">
    <source>
        <dbReference type="Proteomes" id="UP000619238"/>
    </source>
</evidence>
<reference evidence="1 2" key="1">
    <citation type="submission" date="2020-07" db="EMBL/GenBank/DDBJ databases">
        <title>Description of Kordia aestuariivivens sp. nov., isolated from a tidal flat.</title>
        <authorList>
            <person name="Park S."/>
            <person name="Yoon J.-H."/>
        </authorList>
    </citation>
    <scope>NUCLEOTIDE SEQUENCE [LARGE SCALE GENOMIC DNA]</scope>
    <source>
        <strain evidence="1 2">YSTF-M3</strain>
    </source>
</reference>
<keyword evidence="2" id="KW-1185">Reference proteome</keyword>
<protein>
    <submittedName>
        <fullName evidence="1">Uncharacterized protein</fullName>
    </submittedName>
</protein>
<comment type="caution">
    <text evidence="1">The sequence shown here is derived from an EMBL/GenBank/DDBJ whole genome shotgun (WGS) entry which is preliminary data.</text>
</comment>
<name>A0ABR7Q8Q1_9FLAO</name>
<accession>A0ABR7Q8Q1</accession>
<organism evidence="1 2">
    <name type="scientific">Kordia aestuariivivens</name>
    <dbReference type="NCBI Taxonomy" id="2759037"/>
    <lineage>
        <taxon>Bacteria</taxon>
        <taxon>Pseudomonadati</taxon>
        <taxon>Bacteroidota</taxon>
        <taxon>Flavobacteriia</taxon>
        <taxon>Flavobacteriales</taxon>
        <taxon>Flavobacteriaceae</taxon>
        <taxon>Kordia</taxon>
    </lineage>
</organism>
<dbReference type="RefSeq" id="WP_187561991.1">
    <property type="nucleotide sequence ID" value="NZ_JACGWS010000005.1"/>
</dbReference>
<gene>
    <name evidence="1" type="ORF">H2O64_09680</name>
</gene>
<sequence length="82" mass="8243">MKKKNLLSLSLNKKSISNLRTQNSVIGGFKTESCIPLGICCPTHDANCPGPSADGTCGNTTTGTGTGLECGPTISCPGAGIC</sequence>
<proteinExistence type="predicted"/>
<dbReference type="Proteomes" id="UP000619238">
    <property type="component" value="Unassembled WGS sequence"/>
</dbReference>
<evidence type="ECO:0000313" key="1">
    <source>
        <dbReference type="EMBL" id="MBC8754940.1"/>
    </source>
</evidence>
<dbReference type="EMBL" id="JACGWS010000005">
    <property type="protein sequence ID" value="MBC8754940.1"/>
    <property type="molecule type" value="Genomic_DNA"/>
</dbReference>